<evidence type="ECO:0000256" key="8">
    <source>
        <dbReference type="ARBA" id="ARBA00049929"/>
    </source>
</evidence>
<reference evidence="11 12" key="1">
    <citation type="journal article" date="2005" name="BMC Genomics">
        <title>Bacterial genome adaptation to niches: divergence of the potential virulence genes in three Burkholderia species of different survival strategies.</title>
        <authorList>
            <person name="Kim H.S."/>
            <person name="Schell M.A."/>
            <person name="Yu Y."/>
            <person name="Ulrich R.L."/>
            <person name="Sarria S.H."/>
            <person name="Nierman W.C."/>
            <person name="DeShazer D."/>
        </authorList>
    </citation>
    <scope>NUCLEOTIDE SEQUENCE [LARGE SCALE GENOMIC DNA]</scope>
    <source>
        <strain evidence="12">ATCC 700388 / DSM 13276 / CCUG 48851 / CIP 106301 / E264</strain>
    </source>
</reference>
<keyword evidence="5 10" id="KW-0067">ATP-binding</keyword>
<evidence type="ECO:0000256" key="3">
    <source>
        <dbReference type="ARBA" id="ARBA00022598"/>
    </source>
</evidence>
<dbReference type="Pfam" id="PF00579">
    <property type="entry name" value="tRNA-synt_1b"/>
    <property type="match status" value="1"/>
</dbReference>
<evidence type="ECO:0000256" key="6">
    <source>
        <dbReference type="ARBA" id="ARBA00022917"/>
    </source>
</evidence>
<name>Q2T7Y7_BURTA</name>
<keyword evidence="12" id="KW-1185">Reference proteome</keyword>
<organism evidence="11 12">
    <name type="scientific">Burkholderia thailandensis (strain ATCC 700388 / DSM 13276 / CCUG 48851 / CIP 106301 / E264)</name>
    <dbReference type="NCBI Taxonomy" id="271848"/>
    <lineage>
        <taxon>Bacteria</taxon>
        <taxon>Pseudomonadati</taxon>
        <taxon>Pseudomonadota</taxon>
        <taxon>Betaproteobacteria</taxon>
        <taxon>Burkholderiales</taxon>
        <taxon>Burkholderiaceae</taxon>
        <taxon>Burkholderia</taxon>
        <taxon>pseudomallei group</taxon>
    </lineage>
</organism>
<dbReference type="CDD" id="cd00806">
    <property type="entry name" value="TrpRS_core"/>
    <property type="match status" value="1"/>
</dbReference>
<evidence type="ECO:0000256" key="5">
    <source>
        <dbReference type="ARBA" id="ARBA00022840"/>
    </source>
</evidence>
<dbReference type="GO" id="GO:0004830">
    <property type="term" value="F:tryptophan-tRNA ligase activity"/>
    <property type="evidence" value="ECO:0007669"/>
    <property type="project" value="UniProtKB-UniRule"/>
</dbReference>
<dbReference type="PANTHER" id="PTHR43766:SF1">
    <property type="entry name" value="TRYPTOPHAN--TRNA LIGASE, MITOCHONDRIAL"/>
    <property type="match status" value="1"/>
</dbReference>
<comment type="catalytic activity">
    <reaction evidence="8">
        <text>tRNA(Trp) + L-tryptophan + ATP = L-tryptophyl-tRNA(Trp) + AMP + diphosphate + H(+)</text>
        <dbReference type="Rhea" id="RHEA:24080"/>
        <dbReference type="Rhea" id="RHEA-COMP:9671"/>
        <dbReference type="Rhea" id="RHEA-COMP:9705"/>
        <dbReference type="ChEBI" id="CHEBI:15378"/>
        <dbReference type="ChEBI" id="CHEBI:30616"/>
        <dbReference type="ChEBI" id="CHEBI:33019"/>
        <dbReference type="ChEBI" id="CHEBI:57912"/>
        <dbReference type="ChEBI" id="CHEBI:78442"/>
        <dbReference type="ChEBI" id="CHEBI:78535"/>
        <dbReference type="ChEBI" id="CHEBI:456215"/>
        <dbReference type="EC" id="6.1.1.2"/>
    </reaction>
</comment>
<dbReference type="NCBIfam" id="TIGR00233">
    <property type="entry name" value="trpS"/>
    <property type="match status" value="1"/>
</dbReference>
<accession>Q2T7Y7</accession>
<dbReference type="InterPro" id="IPR014729">
    <property type="entry name" value="Rossmann-like_a/b/a_fold"/>
</dbReference>
<protein>
    <recommendedName>
        <fullName evidence="2 9">Tryptophan--tRNA ligase</fullName>
        <ecNumber evidence="2 9">6.1.1.2</ecNumber>
    </recommendedName>
</protein>
<dbReference type="EC" id="6.1.1.2" evidence="2 9"/>
<keyword evidence="6 10" id="KW-0648">Protein biosynthesis</keyword>
<dbReference type="Proteomes" id="UP000001930">
    <property type="component" value="Chromosome II"/>
</dbReference>
<evidence type="ECO:0000256" key="9">
    <source>
        <dbReference type="NCBIfam" id="TIGR00233"/>
    </source>
</evidence>
<dbReference type="GO" id="GO:0006436">
    <property type="term" value="P:tryptophanyl-tRNA aminoacylation"/>
    <property type="evidence" value="ECO:0007669"/>
    <property type="project" value="UniProtKB-UniRule"/>
</dbReference>
<evidence type="ECO:0000256" key="10">
    <source>
        <dbReference type="RuleBase" id="RU363036"/>
    </source>
</evidence>
<evidence type="ECO:0000313" key="11">
    <source>
        <dbReference type="EMBL" id="ABC34257.1"/>
    </source>
</evidence>
<dbReference type="PRINTS" id="PR01039">
    <property type="entry name" value="TRNASYNTHTRP"/>
</dbReference>
<dbReference type="HOGENOM" id="CLU_029244_0_1_4"/>
<dbReference type="SUPFAM" id="SSF52374">
    <property type="entry name" value="Nucleotidylyl transferase"/>
    <property type="match status" value="1"/>
</dbReference>
<dbReference type="InterPro" id="IPR002306">
    <property type="entry name" value="Trp-tRNA-ligase"/>
</dbReference>
<keyword evidence="3 10" id="KW-0436">Ligase</keyword>
<dbReference type="InterPro" id="IPR001412">
    <property type="entry name" value="aa-tRNA-synth_I_CS"/>
</dbReference>
<gene>
    <name evidence="11" type="primary">trpS</name>
    <name evidence="11" type="ordered locus">BTH_II0512</name>
</gene>
<dbReference type="GO" id="GO:0005829">
    <property type="term" value="C:cytosol"/>
    <property type="evidence" value="ECO:0007669"/>
    <property type="project" value="TreeGrafter"/>
</dbReference>
<dbReference type="InterPro" id="IPR002305">
    <property type="entry name" value="aa-tRNA-synth_Ic"/>
</dbReference>
<evidence type="ECO:0000256" key="1">
    <source>
        <dbReference type="ARBA" id="ARBA00005594"/>
    </source>
</evidence>
<comment type="similarity">
    <text evidence="1 10">Belongs to the class-I aminoacyl-tRNA synthetase family.</text>
</comment>
<dbReference type="GO" id="GO:0005524">
    <property type="term" value="F:ATP binding"/>
    <property type="evidence" value="ECO:0007669"/>
    <property type="project" value="UniProtKB-KW"/>
</dbReference>
<dbReference type="FunFam" id="1.10.240.10:FF:000005">
    <property type="entry name" value="Tryptophan--tRNA ligase"/>
    <property type="match status" value="1"/>
</dbReference>
<dbReference type="AlphaFoldDB" id="Q2T7Y7"/>
<dbReference type="PANTHER" id="PTHR43766">
    <property type="entry name" value="TRYPTOPHAN--TRNA LIGASE, MITOCHONDRIAL"/>
    <property type="match status" value="1"/>
</dbReference>
<proteinExistence type="inferred from homology"/>
<dbReference type="Gene3D" id="1.10.240.10">
    <property type="entry name" value="Tyrosyl-Transfer RNA Synthetase"/>
    <property type="match status" value="1"/>
</dbReference>
<dbReference type="KEGG" id="bte:BTH_II0512"/>
<dbReference type="Gene3D" id="3.40.50.620">
    <property type="entry name" value="HUPs"/>
    <property type="match status" value="1"/>
</dbReference>
<evidence type="ECO:0000313" key="12">
    <source>
        <dbReference type="Proteomes" id="UP000001930"/>
    </source>
</evidence>
<dbReference type="InterPro" id="IPR050203">
    <property type="entry name" value="Trp-tRNA_synthetase"/>
</dbReference>
<dbReference type="PROSITE" id="PS00178">
    <property type="entry name" value="AA_TRNA_LIGASE_I"/>
    <property type="match status" value="1"/>
</dbReference>
<evidence type="ECO:0000256" key="7">
    <source>
        <dbReference type="ARBA" id="ARBA00023146"/>
    </source>
</evidence>
<keyword evidence="4 10" id="KW-0547">Nucleotide-binding</keyword>
<keyword evidence="7 10" id="KW-0030">Aminoacyl-tRNA synthetase</keyword>
<dbReference type="EMBL" id="CP000085">
    <property type="protein sequence ID" value="ABC34257.1"/>
    <property type="molecule type" value="Genomic_DNA"/>
</dbReference>
<evidence type="ECO:0000256" key="2">
    <source>
        <dbReference type="ARBA" id="ARBA00013161"/>
    </source>
</evidence>
<sequence>MPPHPAGIASIAPPVRPGLRRFFPEKPFMQDDTSNPPQPPIALTGDRPTGALHLGHYIGSLKTRIALQQTHRQFILVADTQALTDNAHDPDKVRRNVIEVALDYLAVGIDPRRSTIAVQSGLPALAELTLFYLNFVTVARLERNPTIKDEIHARGFGRDIPAGFLCYPVAQAADITAFKADTVPVGDDQLPLIEQTNEIVRRINRQAGADVLPEASALISPTGRLPGVDGKAKMSKSQGNAIALSSSPDAIADAVRRMYTDPNHLRVSDPGTVEGNVVFTYLDAFDDEPDEVERLKAAYRAGGLGDMALKRRLEDRLQALIAPIRERRARLAREPGYVVDVLKEGTARANNVTQRTLDEVRDALGAFSFRRFVG</sequence>
<evidence type="ECO:0000256" key="4">
    <source>
        <dbReference type="ARBA" id="ARBA00022741"/>
    </source>
</evidence>